<dbReference type="EMBL" id="QZWG01000012">
    <property type="protein sequence ID" value="RZB74558.1"/>
    <property type="molecule type" value="Genomic_DNA"/>
</dbReference>
<keyword evidence="2" id="KW-0805">Transcription regulation</keyword>
<evidence type="ECO:0000313" key="8">
    <source>
        <dbReference type="EMBL" id="RZB74558.1"/>
    </source>
</evidence>
<evidence type="ECO:0000313" key="9">
    <source>
        <dbReference type="Proteomes" id="UP000289340"/>
    </source>
</evidence>
<dbReference type="InterPro" id="IPR005202">
    <property type="entry name" value="TF_GRAS"/>
</dbReference>
<accession>A0A0B2RJJ8</accession>
<dbReference type="Proteomes" id="UP000053555">
    <property type="component" value="Unassembled WGS sequence"/>
</dbReference>
<dbReference type="Pfam" id="PF03514">
    <property type="entry name" value="GRAS"/>
    <property type="match status" value="1"/>
</dbReference>
<protein>
    <submittedName>
        <fullName evidence="7 8">Scarecrow-like protein 14</fullName>
    </submittedName>
</protein>
<keyword evidence="3" id="KW-0804">Transcription</keyword>
<reference evidence="8 9" key="2">
    <citation type="submission" date="2018-09" db="EMBL/GenBank/DDBJ databases">
        <title>A high-quality reference genome of wild soybean provides a powerful tool to mine soybean genomes.</title>
        <authorList>
            <person name="Xie M."/>
            <person name="Chung C.Y.L."/>
            <person name="Li M.-W."/>
            <person name="Wong F.-L."/>
            <person name="Chan T.-F."/>
            <person name="Lam H.-M."/>
        </authorList>
    </citation>
    <scope>NUCLEOTIDE SEQUENCE [LARGE SCALE GENOMIC DNA]</scope>
    <source>
        <strain evidence="9">cv. W05</strain>
        <tissue evidence="8">Hypocotyl of etiolated seedlings</tissue>
    </source>
</reference>
<feature type="short sequence motif" description="VHIID" evidence="5">
    <location>
        <begin position="414"/>
        <end position="418"/>
    </location>
</feature>
<proteinExistence type="inferred from homology"/>
<dbReference type="AlphaFoldDB" id="A0A0B2RJJ8"/>
<organism evidence="7">
    <name type="scientific">Glycine soja</name>
    <name type="common">Wild soybean</name>
    <dbReference type="NCBI Taxonomy" id="3848"/>
    <lineage>
        <taxon>Eukaryota</taxon>
        <taxon>Viridiplantae</taxon>
        <taxon>Streptophyta</taxon>
        <taxon>Embryophyta</taxon>
        <taxon>Tracheophyta</taxon>
        <taxon>Spermatophyta</taxon>
        <taxon>Magnoliopsida</taxon>
        <taxon>eudicotyledons</taxon>
        <taxon>Gunneridae</taxon>
        <taxon>Pentapetalae</taxon>
        <taxon>rosids</taxon>
        <taxon>fabids</taxon>
        <taxon>Fabales</taxon>
        <taxon>Fabaceae</taxon>
        <taxon>Papilionoideae</taxon>
        <taxon>50 kb inversion clade</taxon>
        <taxon>NPAAA clade</taxon>
        <taxon>indigoferoid/millettioid clade</taxon>
        <taxon>Phaseoleae</taxon>
        <taxon>Glycine</taxon>
        <taxon>Glycine subgen. Soja</taxon>
    </lineage>
</organism>
<evidence type="ECO:0000256" key="5">
    <source>
        <dbReference type="PROSITE-ProRule" id="PRU01191"/>
    </source>
</evidence>
<evidence type="ECO:0000256" key="3">
    <source>
        <dbReference type="ARBA" id="ARBA00023163"/>
    </source>
</evidence>
<dbReference type="PROSITE" id="PS50985">
    <property type="entry name" value="GRAS"/>
    <property type="match status" value="1"/>
</dbReference>
<evidence type="ECO:0000256" key="4">
    <source>
        <dbReference type="ARBA" id="ARBA00023242"/>
    </source>
</evidence>
<evidence type="ECO:0000256" key="1">
    <source>
        <dbReference type="ARBA" id="ARBA00004123"/>
    </source>
</evidence>
<feature type="compositionally biased region" description="Polar residues" evidence="6">
    <location>
        <begin position="211"/>
        <end position="221"/>
    </location>
</feature>
<dbReference type="EMBL" id="KN650302">
    <property type="protein sequence ID" value="KHN32133.1"/>
    <property type="molecule type" value="Genomic_DNA"/>
</dbReference>
<feature type="compositionally biased region" description="Low complexity" evidence="6">
    <location>
        <begin position="104"/>
        <end position="116"/>
    </location>
</feature>
<reference evidence="7" key="1">
    <citation type="submission" date="2014-07" db="EMBL/GenBank/DDBJ databases">
        <title>Identification of a novel salt tolerance gene in wild soybean by whole-genome sequencing.</title>
        <authorList>
            <person name="Lam H.-M."/>
            <person name="Qi X."/>
            <person name="Li M.-W."/>
            <person name="Liu X."/>
            <person name="Xie M."/>
            <person name="Ni M."/>
            <person name="Xu X."/>
        </authorList>
    </citation>
    <scope>NUCLEOTIDE SEQUENCE [LARGE SCALE GENOMIC DNA]</scope>
    <source>
        <tissue evidence="7">Root</tissue>
    </source>
</reference>
<gene>
    <name evidence="8" type="ORF">D0Y65_033525</name>
    <name evidence="7" type="ORF">glysoja_028928</name>
</gene>
<keyword evidence="9" id="KW-1185">Reference proteome</keyword>
<dbReference type="Proteomes" id="UP000289340">
    <property type="component" value="Chromosome 12"/>
</dbReference>
<comment type="similarity">
    <text evidence="5">Belongs to the GRAS family.</text>
</comment>
<dbReference type="GO" id="GO:0005634">
    <property type="term" value="C:nucleus"/>
    <property type="evidence" value="ECO:0007669"/>
    <property type="project" value="UniProtKB-SubCell"/>
</dbReference>
<feature type="region of interest" description="VHIID" evidence="5">
    <location>
        <begin position="383"/>
        <end position="448"/>
    </location>
</feature>
<comment type="subcellular location">
    <subcellularLocation>
        <location evidence="1">Nucleus</location>
    </subcellularLocation>
</comment>
<evidence type="ECO:0000256" key="6">
    <source>
        <dbReference type="SAM" id="MobiDB-lite"/>
    </source>
</evidence>
<keyword evidence="4" id="KW-0539">Nucleus</keyword>
<evidence type="ECO:0000256" key="2">
    <source>
        <dbReference type="ARBA" id="ARBA00023015"/>
    </source>
</evidence>
<feature type="region of interest" description="Disordered" evidence="6">
    <location>
        <begin position="94"/>
        <end position="131"/>
    </location>
</feature>
<name>A0A0B2RJJ8_GLYSO</name>
<feature type="region of interest" description="SAW" evidence="5">
    <location>
        <begin position="603"/>
        <end position="678"/>
    </location>
</feature>
<comment type="caution">
    <text evidence="5">Lacks conserved residue(s) required for the propagation of feature annotation.</text>
</comment>
<dbReference type="Gramene" id="XM_028337723.1">
    <property type="protein sequence ID" value="XP_028193524.1"/>
    <property type="gene ID" value="LOC114379134"/>
</dbReference>
<feature type="region of interest" description="Disordered" evidence="6">
    <location>
        <begin position="194"/>
        <end position="252"/>
    </location>
</feature>
<sequence length="694" mass="78839">MEANFPRRAHQFGEEEESILYVSDSLGFAATDPSLRDPSLEDNDFSETAKFINQILMEDNVEQMPFYDSINLQVTEKSFYNALTGNIPLSPNQHPLVLSPQAETTPTTSNSSNNSNHNFLDENSRELNPSPDSVSVLAFQFNPNSLSQPPSVTVNHGLSNLDSSTAKLLAHNIFNDADSLSQFRRGLEEATRFLPPGPKLVAGLDSKGEQPINTLGENSYGSKGRKNHEREDTDTREEEERRSNKQSALSLVDESDLSDAFDRVVLLSVENVCNEHCSLQSETVKAVEPGGVKGRPKNQATNKETVDLRNLLMMCSQSVYANDKRAANELLEQIRQHSSPSGDALQRLAHYFANGLEARLVGEGMFSFLKSKRSTAAEFLKAHQDFLSVSPFKKFTYFFANKMIMKAAVKAETVHIIDFGIQYGFQWPMLIKFLSNREGGPPKLRITGIDFPQPGFRPTEKIEETGCRLANYSKRYSIPFEYNAIASRNWETIQVEALNIETNELVAVNSLMKFENLMDETIEVDSPRNAVLHLIRKINPHIFTQCIVNGTYNAPFFTTRFREALFHFSTIYDLCDTVIPRENEWRMLIEREVIGREAMNVIACEGSERVERPETYKQWQARNMKAGFKQLPLNEELLAKFRNELRKSYHRDFVLDEDKNWMLQGWKGRILYASTCWVPAYQDANELASELIVD</sequence>
<feature type="region of interest" description="Leucine repeat II (LRII)" evidence="5">
    <location>
        <begin position="464"/>
        <end position="496"/>
    </location>
</feature>
<dbReference type="PANTHER" id="PTHR31636">
    <property type="entry name" value="OSJNBA0084A10.13 PROTEIN-RELATED"/>
    <property type="match status" value="1"/>
</dbReference>
<feature type="compositionally biased region" description="Basic and acidic residues" evidence="6">
    <location>
        <begin position="228"/>
        <end position="243"/>
    </location>
</feature>
<evidence type="ECO:0000313" key="7">
    <source>
        <dbReference type="EMBL" id="KHN32133.1"/>
    </source>
</evidence>